<keyword evidence="1" id="KW-1133">Transmembrane helix</keyword>
<feature type="transmembrane region" description="Helical" evidence="1">
    <location>
        <begin position="95"/>
        <end position="117"/>
    </location>
</feature>
<protein>
    <submittedName>
        <fullName evidence="2">Uncharacterized protein</fullName>
    </submittedName>
</protein>
<keyword evidence="1" id="KW-0472">Membrane</keyword>
<comment type="caution">
    <text evidence="2">The sequence shown here is derived from an EMBL/GenBank/DDBJ whole genome shotgun (WGS) entry which is preliminary data.</text>
</comment>
<evidence type="ECO:0000256" key="1">
    <source>
        <dbReference type="SAM" id="Phobius"/>
    </source>
</evidence>
<proteinExistence type="predicted"/>
<dbReference type="EMBL" id="JASBNA010000003">
    <property type="protein sequence ID" value="KAK7693231.1"/>
    <property type="molecule type" value="Genomic_DNA"/>
</dbReference>
<feature type="transmembrane region" description="Helical" evidence="1">
    <location>
        <begin position="129"/>
        <end position="150"/>
    </location>
</feature>
<organism evidence="2 3">
    <name type="scientific">Cerrena zonata</name>
    <dbReference type="NCBI Taxonomy" id="2478898"/>
    <lineage>
        <taxon>Eukaryota</taxon>
        <taxon>Fungi</taxon>
        <taxon>Dikarya</taxon>
        <taxon>Basidiomycota</taxon>
        <taxon>Agaricomycotina</taxon>
        <taxon>Agaricomycetes</taxon>
        <taxon>Polyporales</taxon>
        <taxon>Cerrenaceae</taxon>
        <taxon>Cerrena</taxon>
    </lineage>
</organism>
<reference evidence="2 3" key="1">
    <citation type="submission" date="2022-09" db="EMBL/GenBank/DDBJ databases">
        <authorList>
            <person name="Palmer J.M."/>
        </authorList>
    </citation>
    <scope>NUCLEOTIDE SEQUENCE [LARGE SCALE GENOMIC DNA]</scope>
    <source>
        <strain evidence="2 3">DSM 7382</strain>
    </source>
</reference>
<feature type="transmembrane region" description="Helical" evidence="1">
    <location>
        <begin position="62"/>
        <end position="83"/>
    </location>
</feature>
<dbReference type="AlphaFoldDB" id="A0AAW0GIR9"/>
<keyword evidence="1" id="KW-0812">Transmembrane</keyword>
<name>A0AAW0GIR9_9APHY</name>
<gene>
    <name evidence="2" type="ORF">QCA50_002797</name>
</gene>
<evidence type="ECO:0000313" key="2">
    <source>
        <dbReference type="EMBL" id="KAK7693231.1"/>
    </source>
</evidence>
<feature type="transmembrane region" description="Helical" evidence="1">
    <location>
        <begin position="12"/>
        <end position="33"/>
    </location>
</feature>
<keyword evidence="3" id="KW-1185">Reference proteome</keyword>
<dbReference type="Proteomes" id="UP001385951">
    <property type="component" value="Unassembled WGS sequence"/>
</dbReference>
<sequence length="295" mass="31912">MEPMFRVMIFRFGVNFSVASLSSLPLAGVSIWFRGELDVFCQSIPPPFWLLFPPDFDLCNHYLGIHFILFSVSSATAVLFFGLRPPGTIVAFLSRLAIFQFIVGVELANSYVFPYVLGETDEAVVSPNAIGVVLLAFVALVQSIALVVLLQWSAQIFTTSAPDELPACTNTKPGLSLYTSVPQSDENSSDDKKVSSAADDKSEIIAFPAGYSPTFNPEEGFKFIYGPRLSQWLDEDISPLEVPTASSPLDSSETNVPTPAVPQLSAEQKCHCVHCSDLPCSQTSKIVTGTPADSG</sequence>
<evidence type="ECO:0000313" key="3">
    <source>
        <dbReference type="Proteomes" id="UP001385951"/>
    </source>
</evidence>
<accession>A0AAW0GIR9</accession>